<dbReference type="EMBL" id="JAAAHW010000004">
    <property type="protein sequence ID" value="KAG0007162.1"/>
    <property type="molecule type" value="Genomic_DNA"/>
</dbReference>
<protein>
    <submittedName>
        <fullName evidence="2">Uncharacterized protein</fullName>
    </submittedName>
</protein>
<evidence type="ECO:0000256" key="1">
    <source>
        <dbReference type="SAM" id="MobiDB-lite"/>
    </source>
</evidence>
<feature type="compositionally biased region" description="Basic and acidic residues" evidence="1">
    <location>
        <begin position="142"/>
        <end position="164"/>
    </location>
</feature>
<dbReference type="Proteomes" id="UP000749646">
    <property type="component" value="Unassembled WGS sequence"/>
</dbReference>
<gene>
    <name evidence="2" type="ORF">BGZ65_001707</name>
</gene>
<evidence type="ECO:0000313" key="3">
    <source>
        <dbReference type="Proteomes" id="UP000749646"/>
    </source>
</evidence>
<dbReference type="AlphaFoldDB" id="A0A9P6MLN6"/>
<comment type="caution">
    <text evidence="2">The sequence shown here is derived from an EMBL/GenBank/DDBJ whole genome shotgun (WGS) entry which is preliminary data.</text>
</comment>
<organism evidence="2 3">
    <name type="scientific">Modicella reniformis</name>
    <dbReference type="NCBI Taxonomy" id="1440133"/>
    <lineage>
        <taxon>Eukaryota</taxon>
        <taxon>Fungi</taxon>
        <taxon>Fungi incertae sedis</taxon>
        <taxon>Mucoromycota</taxon>
        <taxon>Mortierellomycotina</taxon>
        <taxon>Mortierellomycetes</taxon>
        <taxon>Mortierellales</taxon>
        <taxon>Mortierellaceae</taxon>
        <taxon>Modicella</taxon>
    </lineage>
</organism>
<accession>A0A9P6MLN6</accession>
<feature type="region of interest" description="Disordered" evidence="1">
    <location>
        <begin position="902"/>
        <end position="923"/>
    </location>
</feature>
<keyword evidence="3" id="KW-1185">Reference proteome</keyword>
<feature type="compositionally biased region" description="Low complexity" evidence="1">
    <location>
        <begin position="909"/>
        <end position="918"/>
    </location>
</feature>
<feature type="region of interest" description="Disordered" evidence="1">
    <location>
        <begin position="95"/>
        <end position="191"/>
    </location>
</feature>
<feature type="compositionally biased region" description="Polar residues" evidence="1">
    <location>
        <begin position="165"/>
        <end position="188"/>
    </location>
</feature>
<evidence type="ECO:0000313" key="2">
    <source>
        <dbReference type="EMBL" id="KAG0007162.1"/>
    </source>
</evidence>
<reference evidence="2" key="1">
    <citation type="journal article" date="2020" name="Fungal Divers.">
        <title>Resolving the Mortierellaceae phylogeny through synthesis of multi-gene phylogenetics and phylogenomics.</title>
        <authorList>
            <person name="Vandepol N."/>
            <person name="Liber J."/>
            <person name="Desiro A."/>
            <person name="Na H."/>
            <person name="Kennedy M."/>
            <person name="Barry K."/>
            <person name="Grigoriev I.V."/>
            <person name="Miller A.N."/>
            <person name="O'Donnell K."/>
            <person name="Stajich J.E."/>
            <person name="Bonito G."/>
        </authorList>
    </citation>
    <scope>NUCLEOTIDE SEQUENCE</scope>
    <source>
        <strain evidence="2">MES-2147</strain>
    </source>
</reference>
<name>A0A9P6MLN6_9FUNG</name>
<sequence>MAPPAPPTPTQQTIRVYNDRSRPPINIVSRFDTRTERQIVLWKDVQTIFKNAQYIRRGEQALSFLVDDNFDELKPRRIEAYPGEVLEVVLESTNPVNSSTSTSDSAFNQPETTPAPATQQPLNDSDRGAPSQPPSSNSGDARAADSRRASLRSRESFSERDARQGQHSRGSNNPVSQNDSEGSASPKSSEAFAQLRRPQAFVNTAAVPRIQGYLTQVKSLEWHEAPAPRLFIVLPRTFVEELTPNYSSYRLFWMCEYTNESSIAPHLDSHPGLDLDRPAEFFAKFGPHLLLNFQVFQYSRFNRFHEDGLKYLPDDDPHPGFDEAIWFLQNTLDMAKGEVELSLDIMIDHVRTIVDGLPEIERGSKSVGSYYSETWETENLPQLTPQNFTQLRSFLFKPGMRKSSSEEVHGLYRSTDVEGHVHWLCHSHLEHVHPFIKFGQTFMRNHGTPQYNTHAGQIIAEKGTPLAARLLYGILLSSPGFVSELIFHIGWEMTVEDLGHLRDVILRCRIVSLVLKGSDNHLTLPVHSQLISPTLAFSHIQSFTLENAQDVLKHVNPLSLTSSFTNLRTLRLTLKTNGQDLNAIRIRLLLVILNSPNLKILEVEWIEMEMVFTKEAFIWELAKRGFKNLSVHLKIQDQELSVLIDISQVRNVHLKISDLMSAGSNPHIYYGNVQTLTVKKCASILDPDTEAILERILSACTSLVTLTLTCNAIDFSPAERTVRKLVKDLSPACALERLILKEAAQNNITATFSLKGNQNDPMWNHQCRPMQVDVTVLDHHPGLELILINYATVIRTLNTTHRLGPRQLTFLSKVILQEESAQLESLLIALDDGQWRGYECIEQILEGCSSTLRQLTFVGSPGNSGDEALVLKTLALYKGRQLIIAPDRQLSIEGNIQAQHGRIASNGQPSSLPPSSSSEETRREWIEKVKRTISSDTVLVIVEDFEALCDIVPGVTADNISWLKKREK</sequence>
<dbReference type="OrthoDB" id="2419999at2759"/>
<proteinExistence type="predicted"/>
<dbReference type="SUPFAM" id="SSF52047">
    <property type="entry name" value="RNI-like"/>
    <property type="match status" value="1"/>
</dbReference>
<feature type="compositionally biased region" description="Low complexity" evidence="1">
    <location>
        <begin position="95"/>
        <end position="121"/>
    </location>
</feature>